<dbReference type="OrthoDB" id="10659839at2759"/>
<dbReference type="EMBL" id="RRYP01001863">
    <property type="protein sequence ID" value="TNV85400.1"/>
    <property type="molecule type" value="Genomic_DNA"/>
</dbReference>
<sequence length="1189" mass="138620">MQFKIQKMEFAATTVDYIDEQPSVHSCEEEEEGDAAYQNQASQSSLEQEQEVVSAGTPLIDISREKQFTIIENPYSDDHYGQNLQQKGQQISHQLANLVDSEYTFYITNTSTENQKKILVGGQGSTSVGDNDETPMPLTPLKPIQEFELENSQIQSPSLKHQSSEKRYNEAIGQLVPPEESFASHTEPLQAVQSSLQKPPKVTKLRRDQIKISPGPKEAPNNPFTQQHPQMLSSRSCSNLGQSRNQQLPNALRNLQDNSSFISDDHLSDMSRTLNTHFYQEMSPGSLQKLLKVEKHKRRKLSRLYEDQASTNELLKDENESLQAQQRALVRLLQEKDKMLEHSASGGGLIGGAVRQQSIERFVRRFHREIEDPEEIDSKHLILRRLILKKFMDIKHVMQMWRQATLEERVDEQRQDIIARLVSKSMSSITHIVNKAQIRTMANAFCQIVDHKAKRIDVEYRKTIASQLISQKLAMLQTQNLSQTFRLISNYQQGQESIEQKKKYMLIKVIKMQKQLMTQNKSKALTIWFQTLKRFHKLKKVLKSLAIIERQRAIQVWRENAKDLRHRETVQTISKLSKRFIVMNSLFTALQKNITCTKIKAFYNIKVAGFEPVAQESLPTHTEGALRLFNLLENKLKIQKVQGIQMLQRNLKSNTEQKQRRSKLMKSLIIHKTHKTLTFALQRLSQNSQNRSFELEKSQLFRNFQGQLLQFKEAFESLQKENQELKTNPIQDQFQLDQLRTDLLQKEQVNSDFQKEISMLKLQCQRAQNESAQMQMDLNEFTERVVPSLKYEKQELEQRIESLLQDRSHSLNVSQQTQSEQEYEIIRLKTDLQGLQQQLQRSESSKQQQLDLLQQQLSKLKHENDTLKQESHQCNAQLDQAAQDIYLLRSNYDVSVQTIQQLKRELQAKEDSFRQKLSVLESEIKLQLQESASKEDFNRLQREYEARIQRYQQEIRDKEASIDKVRAQNAEITRELVEATNASSHAQNDAKLTRDKLKKALNDIQALEQQLILKSQELQQSRNDHYQMLHKNKSDALRLQESLTAQIKTLEKENQAYESQLKYLLTDQSKQSDTLISYKDENERLKRQIINIEKDRNKLEGGKLDAEEVASRLRKEMEKQKRQLQGKKEEIAAFEQTMRQYQEMLNEMGNRLTACEGEKKVAEQEAKIIRQRYVKIVGAEKFAQDFPNK</sequence>
<keyword evidence="4" id="KW-1185">Reference proteome</keyword>
<evidence type="ECO:0000313" key="4">
    <source>
        <dbReference type="Proteomes" id="UP000785679"/>
    </source>
</evidence>
<protein>
    <submittedName>
        <fullName evidence="3">Uncharacterized protein</fullName>
    </submittedName>
</protein>
<feature type="coiled-coil region" evidence="1">
    <location>
        <begin position="708"/>
        <end position="1165"/>
    </location>
</feature>
<accession>A0A8J8T8A4</accession>
<comment type="caution">
    <text evidence="3">The sequence shown here is derived from an EMBL/GenBank/DDBJ whole genome shotgun (WGS) entry which is preliminary data.</text>
</comment>
<evidence type="ECO:0000313" key="3">
    <source>
        <dbReference type="EMBL" id="TNV85400.1"/>
    </source>
</evidence>
<proteinExistence type="predicted"/>
<organism evidence="3 4">
    <name type="scientific">Halteria grandinella</name>
    <dbReference type="NCBI Taxonomy" id="5974"/>
    <lineage>
        <taxon>Eukaryota</taxon>
        <taxon>Sar</taxon>
        <taxon>Alveolata</taxon>
        <taxon>Ciliophora</taxon>
        <taxon>Intramacronucleata</taxon>
        <taxon>Spirotrichea</taxon>
        <taxon>Stichotrichia</taxon>
        <taxon>Sporadotrichida</taxon>
        <taxon>Halteriidae</taxon>
        <taxon>Halteria</taxon>
    </lineage>
</organism>
<feature type="compositionally biased region" description="Polar residues" evidence="2">
    <location>
        <begin position="222"/>
        <end position="244"/>
    </location>
</feature>
<keyword evidence="1" id="KW-0175">Coiled coil</keyword>
<feature type="region of interest" description="Disordered" evidence="2">
    <location>
        <begin position="180"/>
        <end position="244"/>
    </location>
</feature>
<reference evidence="3" key="1">
    <citation type="submission" date="2019-06" db="EMBL/GenBank/DDBJ databases">
        <authorList>
            <person name="Zheng W."/>
        </authorList>
    </citation>
    <scope>NUCLEOTIDE SEQUENCE</scope>
    <source>
        <strain evidence="3">QDHG01</strain>
    </source>
</reference>
<evidence type="ECO:0000256" key="1">
    <source>
        <dbReference type="SAM" id="Coils"/>
    </source>
</evidence>
<dbReference type="Proteomes" id="UP000785679">
    <property type="component" value="Unassembled WGS sequence"/>
</dbReference>
<name>A0A8J8T8A4_HALGN</name>
<dbReference type="AlphaFoldDB" id="A0A8J8T8A4"/>
<evidence type="ECO:0000256" key="2">
    <source>
        <dbReference type="SAM" id="MobiDB-lite"/>
    </source>
</evidence>
<gene>
    <name evidence="3" type="ORF">FGO68_gene4595</name>
</gene>
<feature type="coiled-coil region" evidence="1">
    <location>
        <begin position="305"/>
        <end position="342"/>
    </location>
</feature>